<accession>W9DS70</accession>
<reference evidence="2 3" key="1">
    <citation type="submission" date="2013-08" db="EMBL/GenBank/DDBJ databases">
        <authorList>
            <consortium name="DOE Joint Genome Institute"/>
            <person name="Eisen J."/>
            <person name="Huntemann M."/>
            <person name="Han J."/>
            <person name="Chen A."/>
            <person name="Kyrpides N."/>
            <person name="Mavromatis K."/>
            <person name="Markowitz V."/>
            <person name="Palaniappan K."/>
            <person name="Ivanova N."/>
            <person name="Schaumberg A."/>
            <person name="Pati A."/>
            <person name="Liolios K."/>
            <person name="Nordberg H.P."/>
            <person name="Cantor M.N."/>
            <person name="Hua S.X."/>
            <person name="Woyke T."/>
        </authorList>
    </citation>
    <scope>NUCLEOTIDE SEQUENCE [LARGE SCALE GENOMIC DNA]</scope>
    <source>
        <strain evidence="2 3">DSM 2278</strain>
    </source>
</reference>
<dbReference type="STRING" id="1090322.MettiDRAFT_2096"/>
<evidence type="ECO:0000313" key="3">
    <source>
        <dbReference type="Proteomes" id="UP000019483"/>
    </source>
</evidence>
<dbReference type="Proteomes" id="UP000019483">
    <property type="component" value="Unassembled WGS sequence"/>
</dbReference>
<comment type="caution">
    <text evidence="2">The sequence shown here is derived from an EMBL/GenBank/DDBJ whole genome shotgun (WGS) entry which is preliminary data.</text>
</comment>
<gene>
    <name evidence="2" type="ORF">MettiDRAFT_2096</name>
</gene>
<feature type="transmembrane region" description="Helical" evidence="1">
    <location>
        <begin position="147"/>
        <end position="169"/>
    </location>
</feature>
<dbReference type="EMBL" id="AZAJ01000001">
    <property type="protein sequence ID" value="ETA68623.1"/>
    <property type="molecule type" value="Genomic_DNA"/>
</dbReference>
<dbReference type="RefSeq" id="WP_023845758.1">
    <property type="nucleotide sequence ID" value="NZ_AZAJ01000001.1"/>
</dbReference>
<sequence>MEKTFLEKLENPILELTTKIPKEKILYAICEFYRKMGHREILLIKESDDDINYEDYNPLNLIGNTIEITRISVIVSKLCKKENELKFDSIQIKIEDDVLNNKIQWNVDSRIKAIHVITVIFLAIGLVATVIYGYHNIYPENRFLSRYATGLLAGVTLGPVIYFLFYLLYLKVEKIKSHSGTIKYAKDFEEFIRYKEEEWSKL</sequence>
<dbReference type="AlphaFoldDB" id="W9DS70"/>
<evidence type="ECO:0000313" key="2">
    <source>
        <dbReference type="EMBL" id="ETA68623.1"/>
    </source>
</evidence>
<keyword evidence="1" id="KW-0812">Transmembrane</keyword>
<keyword evidence="3" id="KW-1185">Reference proteome</keyword>
<feature type="transmembrane region" description="Helical" evidence="1">
    <location>
        <begin position="113"/>
        <end position="135"/>
    </location>
</feature>
<evidence type="ECO:0000256" key="1">
    <source>
        <dbReference type="SAM" id="Phobius"/>
    </source>
</evidence>
<name>W9DS70_METTI</name>
<proteinExistence type="predicted"/>
<protein>
    <submittedName>
        <fullName evidence="2">Uncharacterized protein</fullName>
    </submittedName>
</protein>
<keyword evidence="1" id="KW-0472">Membrane</keyword>
<organism evidence="2 3">
    <name type="scientific">Methanolobus tindarius DSM 2278</name>
    <dbReference type="NCBI Taxonomy" id="1090322"/>
    <lineage>
        <taxon>Archaea</taxon>
        <taxon>Methanobacteriati</taxon>
        <taxon>Methanobacteriota</taxon>
        <taxon>Stenosarchaea group</taxon>
        <taxon>Methanomicrobia</taxon>
        <taxon>Methanosarcinales</taxon>
        <taxon>Methanosarcinaceae</taxon>
        <taxon>Methanolobus</taxon>
    </lineage>
</organism>
<keyword evidence="1" id="KW-1133">Transmembrane helix</keyword>
<dbReference type="OrthoDB" id="385819at2157"/>
<dbReference type="GeneID" id="96962294"/>